<dbReference type="EMBL" id="CP023747">
    <property type="protein sequence ID" value="QEV37579.1"/>
    <property type="molecule type" value="Genomic_DNA"/>
</dbReference>
<evidence type="ECO:0000313" key="6">
    <source>
        <dbReference type="Proteomes" id="UP000325763"/>
    </source>
</evidence>
<dbReference type="Proteomes" id="UP000031526">
    <property type="component" value="Chromosome"/>
</dbReference>
<dbReference type="KEGG" id="snq:CP978_02605"/>
<dbReference type="STRING" id="40318.SNOD_02230"/>
<dbReference type="SUPFAM" id="SSF46955">
    <property type="entry name" value="Putative DNA-binding domain"/>
    <property type="match status" value="1"/>
</dbReference>
<dbReference type="SMART" id="SM00422">
    <property type="entry name" value="HTH_MERR"/>
    <property type="match status" value="1"/>
</dbReference>
<dbReference type="OrthoDB" id="7849865at2"/>
<dbReference type="GO" id="GO:0003677">
    <property type="term" value="F:DNA binding"/>
    <property type="evidence" value="ECO:0007669"/>
    <property type="project" value="UniProtKB-KW"/>
</dbReference>
<dbReference type="GO" id="GO:0003700">
    <property type="term" value="F:DNA-binding transcription factor activity"/>
    <property type="evidence" value="ECO:0007669"/>
    <property type="project" value="InterPro"/>
</dbReference>
<dbReference type="Pfam" id="PF13411">
    <property type="entry name" value="MerR_1"/>
    <property type="match status" value="1"/>
</dbReference>
<dbReference type="InterPro" id="IPR011256">
    <property type="entry name" value="Reg_factor_effector_dom_sf"/>
</dbReference>
<dbReference type="Gene3D" id="1.10.1660.10">
    <property type="match status" value="1"/>
</dbReference>
<dbReference type="Pfam" id="PF06445">
    <property type="entry name" value="GyrI-like"/>
    <property type="match status" value="1"/>
</dbReference>
<feature type="domain" description="HTH merR-type" evidence="2">
    <location>
        <begin position="3"/>
        <end position="73"/>
    </location>
</feature>
<evidence type="ECO:0000313" key="5">
    <source>
        <dbReference type="Proteomes" id="UP000031526"/>
    </source>
</evidence>
<dbReference type="InterPro" id="IPR000551">
    <property type="entry name" value="MerR-type_HTH_dom"/>
</dbReference>
<dbReference type="InterPro" id="IPR009061">
    <property type="entry name" value="DNA-bd_dom_put_sf"/>
</dbReference>
<evidence type="ECO:0000313" key="3">
    <source>
        <dbReference type="EMBL" id="AJE38998.1"/>
    </source>
</evidence>
<reference evidence="5" key="1">
    <citation type="submission" date="2014-09" db="EMBL/GenBank/DDBJ databases">
        <title>Sequence of the Streptomyces nodosus genome.</title>
        <authorList>
            <person name="Sweeney P."/>
            <person name="Stephens N."/>
            <person name="Murphy C."/>
            <person name="Caffrey P."/>
        </authorList>
    </citation>
    <scope>NUCLEOTIDE SEQUENCE [LARGE SCALE GENOMIC DNA]</scope>
    <source>
        <strain evidence="5">ATCC 14899</strain>
    </source>
</reference>
<dbReference type="InterPro" id="IPR047057">
    <property type="entry name" value="MerR_fam"/>
</dbReference>
<gene>
    <name evidence="4" type="ORF">CP978_02605</name>
    <name evidence="3" type="ORF">SNOD_02230</name>
</gene>
<sequence length="280" mass="30233">MSTLTIGDFSRATHLGVKALRHYHRVGLLVPAEVDEVTGYRRYRVEQIGDALLIKRFRDLDLPLDHIRALLDAPSVERRTALLQEHLSRLIGDLQRMQAAAASLTALLKPDPDTSRVRFRVARAAAGAAIQAEVDTATVTPWFRGATAELTAALRAAGAAVQGPVVGLYEDGIFTEGAGQATVFVPTTDRIRPLGRVVPLLCPTAELCVVTHQGGHSSIDRAYAALGSHVARHEISTPGPIRETYLTGPADTNDEDAWVTEIGWPVFHTRSGMDPGHTSS</sequence>
<dbReference type="EMBL" id="CP009313">
    <property type="protein sequence ID" value="AJE38998.1"/>
    <property type="molecule type" value="Genomic_DNA"/>
</dbReference>
<dbReference type="PANTHER" id="PTHR30204:SF97">
    <property type="entry name" value="MERR FAMILY REGULATORY PROTEIN"/>
    <property type="match status" value="1"/>
</dbReference>
<dbReference type="CDD" id="cd01107">
    <property type="entry name" value="HTH_BmrR"/>
    <property type="match status" value="1"/>
</dbReference>
<dbReference type="SUPFAM" id="SSF55136">
    <property type="entry name" value="Probable bacterial effector-binding domain"/>
    <property type="match status" value="1"/>
</dbReference>
<dbReference type="HOGENOM" id="CLU_065103_2_2_11"/>
<dbReference type="Proteomes" id="UP000325763">
    <property type="component" value="Chromosome"/>
</dbReference>
<dbReference type="RefSeq" id="WP_043437198.1">
    <property type="nucleotide sequence ID" value="NZ_CP009313.1"/>
</dbReference>
<evidence type="ECO:0000259" key="2">
    <source>
        <dbReference type="PROSITE" id="PS50937"/>
    </source>
</evidence>
<keyword evidence="5" id="KW-1185">Reference proteome</keyword>
<dbReference type="AlphaFoldDB" id="A0A0B5D6Y2"/>
<protein>
    <submittedName>
        <fullName evidence="4">MerR family transcriptional regulator</fullName>
    </submittedName>
</protein>
<proteinExistence type="predicted"/>
<reference evidence="3 5" key="2">
    <citation type="journal article" date="2016" name="Appl. Microbiol. Biotechnol.">
        <title>Exploiting the genome sequence of Streptomyces nodosus for enhanced antibiotic production.</title>
        <authorList>
            <person name="Sweeney P."/>
            <person name="Murphy C.D."/>
            <person name="Caffrey P."/>
        </authorList>
    </citation>
    <scope>NUCLEOTIDE SEQUENCE [LARGE SCALE GENOMIC DNA]</scope>
    <source>
        <strain evidence="3 5">ATCC 14899</strain>
    </source>
</reference>
<dbReference type="PROSITE" id="PS50937">
    <property type="entry name" value="HTH_MERR_2"/>
    <property type="match status" value="1"/>
</dbReference>
<dbReference type="InterPro" id="IPR029442">
    <property type="entry name" value="GyrI-like"/>
</dbReference>
<keyword evidence="1" id="KW-0238">DNA-binding</keyword>
<name>A0A0B5D6Y2_9ACTN</name>
<accession>A0A0B5D6Y2</accession>
<evidence type="ECO:0000313" key="4">
    <source>
        <dbReference type="EMBL" id="QEV37579.1"/>
    </source>
</evidence>
<dbReference type="Gene3D" id="3.20.80.10">
    <property type="entry name" value="Regulatory factor, effector binding domain"/>
    <property type="match status" value="1"/>
</dbReference>
<organism evidence="3 5">
    <name type="scientific">Streptomyces nodosus</name>
    <dbReference type="NCBI Taxonomy" id="40318"/>
    <lineage>
        <taxon>Bacteria</taxon>
        <taxon>Bacillati</taxon>
        <taxon>Actinomycetota</taxon>
        <taxon>Actinomycetes</taxon>
        <taxon>Kitasatosporales</taxon>
        <taxon>Streptomycetaceae</taxon>
        <taxon>Streptomyces</taxon>
    </lineage>
</organism>
<evidence type="ECO:0000256" key="1">
    <source>
        <dbReference type="ARBA" id="ARBA00023125"/>
    </source>
</evidence>
<reference evidence="4 6" key="3">
    <citation type="submission" date="2017-09" db="EMBL/GenBank/DDBJ databases">
        <title>Streptomyces genome completion.</title>
        <authorList>
            <person name="Lee N."/>
            <person name="Cho B.-K."/>
        </authorList>
    </citation>
    <scope>NUCLEOTIDE SEQUENCE [LARGE SCALE GENOMIC DNA]</scope>
    <source>
        <strain evidence="4 6">ATCC 14899</strain>
    </source>
</reference>
<dbReference type="PANTHER" id="PTHR30204">
    <property type="entry name" value="REDOX-CYCLING DRUG-SENSING TRANSCRIPTIONAL ACTIVATOR SOXR"/>
    <property type="match status" value="1"/>
</dbReference>